<dbReference type="InterPro" id="IPR006059">
    <property type="entry name" value="SBP"/>
</dbReference>
<dbReference type="Gene3D" id="3.40.190.10">
    <property type="entry name" value="Periplasmic binding protein-like II"/>
    <property type="match status" value="1"/>
</dbReference>
<dbReference type="SUPFAM" id="SSF53850">
    <property type="entry name" value="Periplasmic binding protein-like II"/>
    <property type="match status" value="1"/>
</dbReference>
<feature type="chain" id="PRO_5046116822" evidence="1">
    <location>
        <begin position="26"/>
        <end position="428"/>
    </location>
</feature>
<keyword evidence="3" id="KW-1185">Reference proteome</keyword>
<dbReference type="Pfam" id="PF01547">
    <property type="entry name" value="SBP_bac_1"/>
    <property type="match status" value="1"/>
</dbReference>
<dbReference type="EMBL" id="JAUSSU010000011">
    <property type="protein sequence ID" value="MDQ0115496.1"/>
    <property type="molecule type" value="Genomic_DNA"/>
</dbReference>
<comment type="caution">
    <text evidence="2">The sequence shown here is derived from an EMBL/GenBank/DDBJ whole genome shotgun (WGS) entry which is preliminary data.</text>
</comment>
<evidence type="ECO:0000313" key="3">
    <source>
        <dbReference type="Proteomes" id="UP001229346"/>
    </source>
</evidence>
<dbReference type="Proteomes" id="UP001229346">
    <property type="component" value="Unassembled WGS sequence"/>
</dbReference>
<protein>
    <submittedName>
        <fullName evidence="2">ABC-type glycerol-3-phosphate transport system substrate-binding protein</fullName>
    </submittedName>
</protein>
<sequence>MMRQNFIGVLLLVAILVSGCTSSNAQNDVLQVADEKKESLTIQLISSNTVMPNERHHLAHRIELFQKEHPNVDIKIVWNQSYISGGKASWFKTNDPSYLYDGDAQKTPDIVELVPNQIKDLYRLGRIEPLNMNESVLNEYLITSNDGYVLGVKSKINPLLLYYNKGIFESLGIDLPSEQWGLSELNRAIAILKAAGYEVYIPLSPYTLEWATSLFGGRIAGVDGTILTGYLDSEETLKAARWISSIGTKIEFQGGHLERVFPYELLGGKTALAIEYGYGFLPRSVNSYEEIAQHNEQIHIAGVPIGVNGINPAQISALSLTSRSKSKDLAMKLLRYLTKDRSTLYSDIATHTLNAFMKPLNLPVSEERTSIMLEEMKRSLPATLYMHENTTAVIHTFYKSAIPNPLIEIRDGQGGIDQLKQYIDQLKQ</sequence>
<accession>A0ABT9U916</accession>
<dbReference type="PROSITE" id="PS51257">
    <property type="entry name" value="PROKAR_LIPOPROTEIN"/>
    <property type="match status" value="1"/>
</dbReference>
<evidence type="ECO:0000256" key="1">
    <source>
        <dbReference type="SAM" id="SignalP"/>
    </source>
</evidence>
<organism evidence="2 3">
    <name type="scientific">Paenibacillus harenae</name>
    <dbReference type="NCBI Taxonomy" id="306543"/>
    <lineage>
        <taxon>Bacteria</taxon>
        <taxon>Bacillati</taxon>
        <taxon>Bacillota</taxon>
        <taxon>Bacilli</taxon>
        <taxon>Bacillales</taxon>
        <taxon>Paenibacillaceae</taxon>
        <taxon>Paenibacillus</taxon>
    </lineage>
</organism>
<dbReference type="InterPro" id="IPR050490">
    <property type="entry name" value="Bact_solute-bd_prot1"/>
</dbReference>
<proteinExistence type="predicted"/>
<dbReference type="PANTHER" id="PTHR43649">
    <property type="entry name" value="ARABINOSE-BINDING PROTEIN-RELATED"/>
    <property type="match status" value="1"/>
</dbReference>
<gene>
    <name evidence="2" type="ORF">J2T15_004963</name>
</gene>
<reference evidence="2 3" key="1">
    <citation type="submission" date="2023-07" db="EMBL/GenBank/DDBJ databases">
        <title>Sorghum-associated microbial communities from plants grown in Nebraska, USA.</title>
        <authorList>
            <person name="Schachtman D."/>
        </authorList>
    </citation>
    <scope>NUCLEOTIDE SEQUENCE [LARGE SCALE GENOMIC DNA]</scope>
    <source>
        <strain evidence="2 3">CC482</strain>
    </source>
</reference>
<feature type="signal peptide" evidence="1">
    <location>
        <begin position="1"/>
        <end position="25"/>
    </location>
</feature>
<evidence type="ECO:0000313" key="2">
    <source>
        <dbReference type="EMBL" id="MDQ0115496.1"/>
    </source>
</evidence>
<name>A0ABT9U916_PAEHA</name>
<keyword evidence="1" id="KW-0732">Signal</keyword>